<feature type="region of interest" description="Disordered" evidence="1">
    <location>
        <begin position="16"/>
        <end position="176"/>
    </location>
</feature>
<comment type="caution">
    <text evidence="2">The sequence shown here is derived from an EMBL/GenBank/DDBJ whole genome shotgun (WGS) entry which is preliminary data.</text>
</comment>
<protein>
    <submittedName>
        <fullName evidence="2">Uncharacterized protein</fullName>
    </submittedName>
</protein>
<proteinExistence type="predicted"/>
<accession>A0A9W7FUQ4</accession>
<feature type="compositionally biased region" description="Basic and acidic residues" evidence="1">
    <location>
        <begin position="35"/>
        <end position="48"/>
    </location>
</feature>
<keyword evidence="3" id="KW-1185">Reference proteome</keyword>
<feature type="compositionally biased region" description="Basic and acidic residues" evidence="1">
    <location>
        <begin position="63"/>
        <end position="95"/>
    </location>
</feature>
<sequence>MSLLKQALSTFRQALASQPHNKAQLKTLQSLHTKSLVEEEKRMKEAKATPKPSPKQQPDQDVDVDHTKAQEAVDKLVAKQMEQKREQTKRENAAKERRKTANKRKQAGPKEMVSPKRKRSSPPAKDTSEMDMEGDYEPHSTPNSPPQSHALPPRGKSSRSRKSTSNASVSDELGVGAYIELDVEGKNENGVIMATYMSDDGAVLVDLELDDGRQIFKQKITS</sequence>
<gene>
    <name evidence="2" type="ORF">TrLO_g1184</name>
</gene>
<dbReference type="AlphaFoldDB" id="A0A9W7FUQ4"/>
<feature type="compositionally biased region" description="Polar residues" evidence="1">
    <location>
        <begin position="16"/>
        <end position="33"/>
    </location>
</feature>
<dbReference type="Proteomes" id="UP001165122">
    <property type="component" value="Unassembled WGS sequence"/>
</dbReference>
<evidence type="ECO:0000313" key="3">
    <source>
        <dbReference type="Proteomes" id="UP001165122"/>
    </source>
</evidence>
<name>A0A9W7FUQ4_9STRA</name>
<reference evidence="3" key="1">
    <citation type="journal article" date="2023" name="Commun. Biol.">
        <title>Genome analysis of Parmales, the sister group of diatoms, reveals the evolutionary specialization of diatoms from phago-mixotrophs to photoautotrophs.</title>
        <authorList>
            <person name="Ban H."/>
            <person name="Sato S."/>
            <person name="Yoshikawa S."/>
            <person name="Yamada K."/>
            <person name="Nakamura Y."/>
            <person name="Ichinomiya M."/>
            <person name="Sato N."/>
            <person name="Blanc-Mathieu R."/>
            <person name="Endo H."/>
            <person name="Kuwata A."/>
            <person name="Ogata H."/>
        </authorList>
    </citation>
    <scope>NUCLEOTIDE SEQUENCE [LARGE SCALE GENOMIC DNA]</scope>
    <source>
        <strain evidence="3">NIES 3700</strain>
    </source>
</reference>
<evidence type="ECO:0000313" key="2">
    <source>
        <dbReference type="EMBL" id="GMI18480.1"/>
    </source>
</evidence>
<organism evidence="2 3">
    <name type="scientific">Triparma laevis f. longispina</name>
    <dbReference type="NCBI Taxonomy" id="1714387"/>
    <lineage>
        <taxon>Eukaryota</taxon>
        <taxon>Sar</taxon>
        <taxon>Stramenopiles</taxon>
        <taxon>Ochrophyta</taxon>
        <taxon>Bolidophyceae</taxon>
        <taxon>Parmales</taxon>
        <taxon>Triparmaceae</taxon>
        <taxon>Triparma</taxon>
    </lineage>
</organism>
<evidence type="ECO:0000256" key="1">
    <source>
        <dbReference type="SAM" id="MobiDB-lite"/>
    </source>
</evidence>
<dbReference type="OrthoDB" id="10521148at2759"/>
<feature type="compositionally biased region" description="Basic residues" evidence="1">
    <location>
        <begin position="96"/>
        <end position="107"/>
    </location>
</feature>
<dbReference type="EMBL" id="BRXW01000335">
    <property type="protein sequence ID" value="GMI18480.1"/>
    <property type="molecule type" value="Genomic_DNA"/>
</dbReference>